<comment type="subcellular location">
    <subcellularLocation>
        <location evidence="1">Membrane</location>
        <topology evidence="1">Multi-pass membrane protein</topology>
    </subcellularLocation>
</comment>
<protein>
    <submittedName>
        <fullName evidence="6">Uncharacterized protein</fullName>
    </submittedName>
</protein>
<evidence type="ECO:0000313" key="7">
    <source>
        <dbReference type="Proteomes" id="UP000235145"/>
    </source>
</evidence>
<dbReference type="AlphaFoldDB" id="A0A9R1XN56"/>
<evidence type="ECO:0000256" key="1">
    <source>
        <dbReference type="ARBA" id="ARBA00004141"/>
    </source>
</evidence>
<reference evidence="6 7" key="1">
    <citation type="journal article" date="2017" name="Nat. Commun.">
        <title>Genome assembly with in vitro proximity ligation data and whole-genome triplication in lettuce.</title>
        <authorList>
            <person name="Reyes-Chin-Wo S."/>
            <person name="Wang Z."/>
            <person name="Yang X."/>
            <person name="Kozik A."/>
            <person name="Arikit S."/>
            <person name="Song C."/>
            <person name="Xia L."/>
            <person name="Froenicke L."/>
            <person name="Lavelle D.O."/>
            <person name="Truco M.J."/>
            <person name="Xia R."/>
            <person name="Zhu S."/>
            <person name="Xu C."/>
            <person name="Xu H."/>
            <person name="Xu X."/>
            <person name="Cox K."/>
            <person name="Korf I."/>
            <person name="Meyers B.C."/>
            <person name="Michelmore R.W."/>
        </authorList>
    </citation>
    <scope>NUCLEOTIDE SEQUENCE [LARGE SCALE GENOMIC DNA]</scope>
    <source>
        <strain evidence="7">cv. Salinas</strain>
        <tissue evidence="6">Seedlings</tissue>
    </source>
</reference>
<proteinExistence type="predicted"/>
<dbReference type="EMBL" id="NBSK02000003">
    <property type="protein sequence ID" value="KAJ0219336.1"/>
    <property type="molecule type" value="Genomic_DNA"/>
</dbReference>
<feature type="transmembrane region" description="Helical" evidence="5">
    <location>
        <begin position="68"/>
        <end position="87"/>
    </location>
</feature>
<evidence type="ECO:0000256" key="5">
    <source>
        <dbReference type="SAM" id="Phobius"/>
    </source>
</evidence>
<dbReference type="InterPro" id="IPR051085">
    <property type="entry name" value="MB_O-acyltransferase"/>
</dbReference>
<dbReference type="InterPro" id="IPR004299">
    <property type="entry name" value="MBOAT_fam"/>
</dbReference>
<evidence type="ECO:0000256" key="3">
    <source>
        <dbReference type="ARBA" id="ARBA00022989"/>
    </source>
</evidence>
<sequence length="129" mass="15192">MISFRYDYYSSYHNPYVDQEMHIRHCNTCCCSGKTCYRMLHANSYCYGISNNSICISERSVRIDKLSYTIYLCYLLYAPLYIVGHIISFNTFVSQLDTPQKSYTQKQVAWYVESGNSYHLWKSSLMDMG</sequence>
<evidence type="ECO:0000256" key="4">
    <source>
        <dbReference type="ARBA" id="ARBA00023136"/>
    </source>
</evidence>
<keyword evidence="4 5" id="KW-0472">Membrane</keyword>
<name>A0A9R1XN56_LACSA</name>
<gene>
    <name evidence="6" type="ORF">LSAT_V11C300129280</name>
</gene>
<keyword evidence="7" id="KW-1185">Reference proteome</keyword>
<evidence type="ECO:0000256" key="2">
    <source>
        <dbReference type="ARBA" id="ARBA00022692"/>
    </source>
</evidence>
<evidence type="ECO:0000313" key="6">
    <source>
        <dbReference type="EMBL" id="KAJ0219336.1"/>
    </source>
</evidence>
<dbReference type="Proteomes" id="UP000235145">
    <property type="component" value="Unassembled WGS sequence"/>
</dbReference>
<accession>A0A9R1XN56</accession>
<organism evidence="6 7">
    <name type="scientific">Lactuca sativa</name>
    <name type="common">Garden lettuce</name>
    <dbReference type="NCBI Taxonomy" id="4236"/>
    <lineage>
        <taxon>Eukaryota</taxon>
        <taxon>Viridiplantae</taxon>
        <taxon>Streptophyta</taxon>
        <taxon>Embryophyta</taxon>
        <taxon>Tracheophyta</taxon>
        <taxon>Spermatophyta</taxon>
        <taxon>Magnoliopsida</taxon>
        <taxon>eudicotyledons</taxon>
        <taxon>Gunneridae</taxon>
        <taxon>Pentapetalae</taxon>
        <taxon>asterids</taxon>
        <taxon>campanulids</taxon>
        <taxon>Asterales</taxon>
        <taxon>Asteraceae</taxon>
        <taxon>Cichorioideae</taxon>
        <taxon>Cichorieae</taxon>
        <taxon>Lactucinae</taxon>
        <taxon>Lactuca</taxon>
    </lineage>
</organism>
<dbReference type="PANTHER" id="PTHR13285">
    <property type="entry name" value="ACYLTRANSFERASE"/>
    <property type="match status" value="1"/>
</dbReference>
<comment type="caution">
    <text evidence="6">The sequence shown here is derived from an EMBL/GenBank/DDBJ whole genome shotgun (WGS) entry which is preliminary data.</text>
</comment>
<keyword evidence="2 5" id="KW-0812">Transmembrane</keyword>
<dbReference type="GO" id="GO:0019432">
    <property type="term" value="P:triglyceride biosynthetic process"/>
    <property type="evidence" value="ECO:0007669"/>
    <property type="project" value="UniProtKB-ARBA"/>
</dbReference>
<dbReference type="PANTHER" id="PTHR13285:SF18">
    <property type="entry name" value="PROTEIN-CYSTEINE N-PALMITOYLTRANSFERASE RASP"/>
    <property type="match status" value="1"/>
</dbReference>
<dbReference type="GO" id="GO:0016020">
    <property type="term" value="C:membrane"/>
    <property type="evidence" value="ECO:0007669"/>
    <property type="project" value="UniProtKB-SubCell"/>
</dbReference>
<dbReference type="Pfam" id="PF03062">
    <property type="entry name" value="MBOAT"/>
    <property type="match status" value="1"/>
</dbReference>
<keyword evidence="3 5" id="KW-1133">Transmembrane helix</keyword>